<dbReference type="EMBL" id="FMHW01000002">
    <property type="protein sequence ID" value="SCL38224.1"/>
    <property type="molecule type" value="Genomic_DNA"/>
</dbReference>
<protein>
    <submittedName>
        <fullName evidence="3">Uncharacterized protein</fullName>
    </submittedName>
</protein>
<keyword evidence="2" id="KW-0472">Membrane</keyword>
<accession>A0A1C6T8X8</accession>
<keyword evidence="2" id="KW-1133">Transmembrane helix</keyword>
<gene>
    <name evidence="3" type="ORF">GA0074692_4940</name>
</gene>
<dbReference type="AlphaFoldDB" id="A0A1C6T8X8"/>
<organism evidence="3 4">
    <name type="scientific">Micromonospora pallida</name>
    <dbReference type="NCBI Taxonomy" id="145854"/>
    <lineage>
        <taxon>Bacteria</taxon>
        <taxon>Bacillati</taxon>
        <taxon>Actinomycetota</taxon>
        <taxon>Actinomycetes</taxon>
        <taxon>Micromonosporales</taxon>
        <taxon>Micromonosporaceae</taxon>
        <taxon>Micromonospora</taxon>
    </lineage>
</organism>
<proteinExistence type="predicted"/>
<feature type="compositionally biased region" description="Pro residues" evidence="1">
    <location>
        <begin position="226"/>
        <end position="238"/>
    </location>
</feature>
<feature type="transmembrane region" description="Helical" evidence="2">
    <location>
        <begin position="36"/>
        <end position="57"/>
    </location>
</feature>
<reference evidence="4" key="1">
    <citation type="submission" date="2016-06" db="EMBL/GenBank/DDBJ databases">
        <authorList>
            <person name="Varghese N."/>
            <person name="Submissions Spin"/>
        </authorList>
    </citation>
    <scope>NUCLEOTIDE SEQUENCE [LARGE SCALE GENOMIC DNA]</scope>
    <source>
        <strain evidence="4">DSM 43817</strain>
    </source>
</reference>
<dbReference type="STRING" id="145854.GA0074692_4940"/>
<evidence type="ECO:0000313" key="3">
    <source>
        <dbReference type="EMBL" id="SCL38224.1"/>
    </source>
</evidence>
<name>A0A1C6T8X8_9ACTN</name>
<dbReference type="Proteomes" id="UP000198959">
    <property type="component" value="Unassembled WGS sequence"/>
</dbReference>
<keyword evidence="2" id="KW-0812">Transmembrane</keyword>
<feature type="region of interest" description="Disordered" evidence="1">
    <location>
        <begin position="326"/>
        <end position="345"/>
    </location>
</feature>
<feature type="region of interest" description="Disordered" evidence="1">
    <location>
        <begin position="221"/>
        <end position="247"/>
    </location>
</feature>
<dbReference type="OrthoDB" id="3336661at2"/>
<evidence type="ECO:0000313" key="4">
    <source>
        <dbReference type="Proteomes" id="UP000198959"/>
    </source>
</evidence>
<evidence type="ECO:0000256" key="2">
    <source>
        <dbReference type="SAM" id="Phobius"/>
    </source>
</evidence>
<keyword evidence="4" id="KW-1185">Reference proteome</keyword>
<sequence>MSYRQALDAAIGDSPVSTVDVDRIISGQRRARKLRIWGASGAGAAAVLAVTLTVALLPGSTTSNVHPATGPEVTTTVGTTADLLRMESAVNTALMREASNITFLPRPQPGNPVGDQTSHLTRREIEVDGVRGTLTVRVTRYMSVRFTCSPPPASLVCRPDGTLIRTAENTRSAGNQPHLFRSATALRENGEMVTVYLAGDDAQGRLSLTAEQLTAVATDPAVRPGLLPPGVEPKPAPTDLPTAPHDEAQQERIDNAVLTALRRQAPGVGALGVDGNAADLKSQWTGDPAENTVDHYQGEGRITIGGVPGLLAVRIARMAFFPGCGEPSTSQRCAESEGPGGERINVTTDTARQTAEISAERHVWVMRKDGLWVIVLLTSNRPDGTFALTEQQQKAIALDPEITLGIR</sequence>
<evidence type="ECO:0000256" key="1">
    <source>
        <dbReference type="SAM" id="MobiDB-lite"/>
    </source>
</evidence>
<dbReference type="RefSeq" id="WP_091647880.1">
    <property type="nucleotide sequence ID" value="NZ_FMHW01000002.1"/>
</dbReference>